<comment type="caution">
    <text evidence="1">The sequence shown here is derived from an EMBL/GenBank/DDBJ whole genome shotgun (WGS) entry which is preliminary data.</text>
</comment>
<organism evidence="1 2">
    <name type="scientific">Candidatus Methylacidithermus pantelleriae</name>
    <dbReference type="NCBI Taxonomy" id="2744239"/>
    <lineage>
        <taxon>Bacteria</taxon>
        <taxon>Pseudomonadati</taxon>
        <taxon>Verrucomicrobiota</taxon>
        <taxon>Methylacidiphilae</taxon>
        <taxon>Methylacidiphilales</taxon>
        <taxon>Methylacidiphilaceae</taxon>
        <taxon>Candidatus Methylacidithermus</taxon>
    </lineage>
</organism>
<dbReference type="AlphaFoldDB" id="A0A8J2BV06"/>
<gene>
    <name evidence="1" type="ORF">MPNT_40099</name>
</gene>
<dbReference type="Proteomes" id="UP000663859">
    <property type="component" value="Unassembled WGS sequence"/>
</dbReference>
<sequence>MLPESRGSKLDPAYTPLISAVNHVRRHGITFLPGPALAPSAGKDWVFPNARPCEGQLSQLAMAVVFLSSYPQGIGRNMWGRFYGARFGRDGKRRKERACPVGRKSTAVGALGRKNAAVSSTRAFPVKPRHAGCWQGSWAGVPDDLAW</sequence>
<name>A0A8J2BV06_9BACT</name>
<protein>
    <submittedName>
        <fullName evidence="1">Uncharacterized protein</fullName>
    </submittedName>
</protein>
<dbReference type="EMBL" id="CAJNOB010000034">
    <property type="protein sequence ID" value="CAF0700987.1"/>
    <property type="molecule type" value="Genomic_DNA"/>
</dbReference>
<proteinExistence type="predicted"/>
<accession>A0A8J2BV06</accession>
<evidence type="ECO:0000313" key="2">
    <source>
        <dbReference type="Proteomes" id="UP000663859"/>
    </source>
</evidence>
<keyword evidence="2" id="KW-1185">Reference proteome</keyword>
<evidence type="ECO:0000313" key="1">
    <source>
        <dbReference type="EMBL" id="CAF0700987.1"/>
    </source>
</evidence>
<reference evidence="1" key="1">
    <citation type="submission" date="2021-02" db="EMBL/GenBank/DDBJ databases">
        <authorList>
            <person name="Cremers G."/>
            <person name="Picone N."/>
        </authorList>
    </citation>
    <scope>NUCLEOTIDE SEQUENCE</scope>
    <source>
        <strain evidence="1">PQ17</strain>
    </source>
</reference>